<keyword evidence="3" id="KW-0732">Signal</keyword>
<evidence type="ECO:0000313" key="8">
    <source>
        <dbReference type="EMBL" id="MFD2185300.1"/>
    </source>
</evidence>
<proteinExistence type="inferred from homology"/>
<dbReference type="Gene3D" id="1.25.40.390">
    <property type="match status" value="1"/>
</dbReference>
<dbReference type="InterPro" id="IPR011990">
    <property type="entry name" value="TPR-like_helical_dom_sf"/>
</dbReference>
<comment type="subcellular location">
    <subcellularLocation>
        <location evidence="1">Cell outer membrane</location>
    </subcellularLocation>
</comment>
<comment type="caution">
    <text evidence="8">The sequence shown here is derived from an EMBL/GenBank/DDBJ whole genome shotgun (WGS) entry which is preliminary data.</text>
</comment>
<evidence type="ECO:0000259" key="6">
    <source>
        <dbReference type="Pfam" id="PF07980"/>
    </source>
</evidence>
<dbReference type="Pfam" id="PF14322">
    <property type="entry name" value="SusD-like_3"/>
    <property type="match status" value="1"/>
</dbReference>
<gene>
    <name evidence="8" type="ORF">ACFSJT_00730</name>
</gene>
<protein>
    <submittedName>
        <fullName evidence="8">RagB/SusD family nutrient uptake outer membrane protein</fullName>
    </submittedName>
</protein>
<dbReference type="PROSITE" id="PS51257">
    <property type="entry name" value="PROKAR_LIPOPROTEIN"/>
    <property type="match status" value="1"/>
</dbReference>
<evidence type="ECO:0000256" key="4">
    <source>
        <dbReference type="ARBA" id="ARBA00023136"/>
    </source>
</evidence>
<feature type="domain" description="SusD-like N-terminal" evidence="7">
    <location>
        <begin position="99"/>
        <end position="241"/>
    </location>
</feature>
<evidence type="ECO:0000256" key="3">
    <source>
        <dbReference type="ARBA" id="ARBA00022729"/>
    </source>
</evidence>
<evidence type="ECO:0000259" key="7">
    <source>
        <dbReference type="Pfam" id="PF14322"/>
    </source>
</evidence>
<dbReference type="CDD" id="cd08977">
    <property type="entry name" value="SusD"/>
    <property type="match status" value="1"/>
</dbReference>
<dbReference type="InterPro" id="IPR012944">
    <property type="entry name" value="SusD_RagB_dom"/>
</dbReference>
<dbReference type="Proteomes" id="UP001597344">
    <property type="component" value="Unassembled WGS sequence"/>
</dbReference>
<sequence length="472" mass="53058">MKNKIIYILLAAAFIISSCDDTLEQQFSDNLEVSDAIVDLNSLNLAANGTYSLFLDEDDDRDGDVYSRTLLLLPEILSDNAFIDAFDNTGRYLDFDLYTVNANNGNVGRTWEDITRIIATTSIIIREAELLMFPESEQEDAEQYIGEMYALRALAFHNLQLLFAQPYNFTADASHLGVPIPDFETLGNGSTIQEPGRSTTAQVYEQIESDLLKAIDLMRAESSPARMDVHAARALLARVYLHMENWTGARDIATQVINNSGNSLLENQEYIASWGLDDNSETLFTLVSNETDNSGTNSIGYFYLTYEDAFATDDFVNTLSDTDVRKELYPAKGDVNLVQKFPKVQFQDDNIQVLRLSELYLIKAEAHAQLNEDLLAQQALDLIIQRADPSAITSTETGQALIDKIILERRKELAYEGFRLYDLTRYGRTFNKFLQDGDPIPISAPENRTIMPIPIDEINVNPNIANQQNPGY</sequence>
<feature type="domain" description="RagB/SusD" evidence="6">
    <location>
        <begin position="329"/>
        <end position="472"/>
    </location>
</feature>
<dbReference type="Gene3D" id="1.25.40.900">
    <property type="match status" value="1"/>
</dbReference>
<evidence type="ECO:0000313" key="9">
    <source>
        <dbReference type="Proteomes" id="UP001597344"/>
    </source>
</evidence>
<evidence type="ECO:0000256" key="2">
    <source>
        <dbReference type="ARBA" id="ARBA00006275"/>
    </source>
</evidence>
<name>A0ABW5ASP8_9FLAO</name>
<dbReference type="RefSeq" id="WP_378318264.1">
    <property type="nucleotide sequence ID" value="NZ_JBHUHY010000002.1"/>
</dbReference>
<dbReference type="Gene3D" id="2.20.20.130">
    <property type="match status" value="1"/>
</dbReference>
<keyword evidence="5" id="KW-0998">Cell outer membrane</keyword>
<accession>A0ABW5ASP8</accession>
<keyword evidence="4" id="KW-0472">Membrane</keyword>
<evidence type="ECO:0000256" key="5">
    <source>
        <dbReference type="ARBA" id="ARBA00023237"/>
    </source>
</evidence>
<dbReference type="SUPFAM" id="SSF48452">
    <property type="entry name" value="TPR-like"/>
    <property type="match status" value="1"/>
</dbReference>
<comment type="similarity">
    <text evidence="2">Belongs to the SusD family.</text>
</comment>
<reference evidence="9" key="1">
    <citation type="journal article" date="2019" name="Int. J. Syst. Evol. Microbiol.">
        <title>The Global Catalogue of Microorganisms (GCM) 10K type strain sequencing project: providing services to taxonomists for standard genome sequencing and annotation.</title>
        <authorList>
            <consortium name="The Broad Institute Genomics Platform"/>
            <consortium name="The Broad Institute Genome Sequencing Center for Infectious Disease"/>
            <person name="Wu L."/>
            <person name="Ma J."/>
        </authorList>
    </citation>
    <scope>NUCLEOTIDE SEQUENCE [LARGE SCALE GENOMIC DNA]</scope>
    <source>
        <strain evidence="9">DT92</strain>
    </source>
</reference>
<dbReference type="Pfam" id="PF07980">
    <property type="entry name" value="SusD_RagB"/>
    <property type="match status" value="1"/>
</dbReference>
<dbReference type="InterPro" id="IPR033985">
    <property type="entry name" value="SusD-like_N"/>
</dbReference>
<keyword evidence="9" id="KW-1185">Reference proteome</keyword>
<evidence type="ECO:0000256" key="1">
    <source>
        <dbReference type="ARBA" id="ARBA00004442"/>
    </source>
</evidence>
<dbReference type="EMBL" id="JBHUHY010000002">
    <property type="protein sequence ID" value="MFD2185300.1"/>
    <property type="molecule type" value="Genomic_DNA"/>
</dbReference>
<organism evidence="8 9">
    <name type="scientific">Aquimarina celericrescens</name>
    <dbReference type="NCBI Taxonomy" id="1964542"/>
    <lineage>
        <taxon>Bacteria</taxon>
        <taxon>Pseudomonadati</taxon>
        <taxon>Bacteroidota</taxon>
        <taxon>Flavobacteriia</taxon>
        <taxon>Flavobacteriales</taxon>
        <taxon>Flavobacteriaceae</taxon>
        <taxon>Aquimarina</taxon>
    </lineage>
</organism>